<name>A0A392RA60_9FABA</name>
<dbReference type="AlphaFoldDB" id="A0A392RA60"/>
<feature type="non-terminal residue" evidence="1">
    <location>
        <position position="1"/>
    </location>
</feature>
<reference evidence="1 2" key="1">
    <citation type="journal article" date="2018" name="Front. Plant Sci.">
        <title>Red Clover (Trifolium pratense) and Zigzag Clover (T. medium) - A Picture of Genomic Similarities and Differences.</title>
        <authorList>
            <person name="Dluhosova J."/>
            <person name="Istvanek J."/>
            <person name="Nedelnik J."/>
            <person name="Repkova J."/>
        </authorList>
    </citation>
    <scope>NUCLEOTIDE SEQUENCE [LARGE SCALE GENOMIC DNA]</scope>
    <source>
        <strain evidence="2">cv. 10/8</strain>
        <tissue evidence="1">Leaf</tissue>
    </source>
</reference>
<proteinExistence type="predicted"/>
<dbReference type="Proteomes" id="UP000265520">
    <property type="component" value="Unassembled WGS sequence"/>
</dbReference>
<evidence type="ECO:0000313" key="1">
    <source>
        <dbReference type="EMBL" id="MCI33493.1"/>
    </source>
</evidence>
<evidence type="ECO:0000313" key="2">
    <source>
        <dbReference type="Proteomes" id="UP000265520"/>
    </source>
</evidence>
<sequence length="66" mass="7177">GVLESLRDAWRMDFRAMVLNIDSMAVVSAVKADRISSPMGLSLVKSSMHFVGDKLSGGDHTFLHEG</sequence>
<organism evidence="1 2">
    <name type="scientific">Trifolium medium</name>
    <dbReference type="NCBI Taxonomy" id="97028"/>
    <lineage>
        <taxon>Eukaryota</taxon>
        <taxon>Viridiplantae</taxon>
        <taxon>Streptophyta</taxon>
        <taxon>Embryophyta</taxon>
        <taxon>Tracheophyta</taxon>
        <taxon>Spermatophyta</taxon>
        <taxon>Magnoliopsida</taxon>
        <taxon>eudicotyledons</taxon>
        <taxon>Gunneridae</taxon>
        <taxon>Pentapetalae</taxon>
        <taxon>rosids</taxon>
        <taxon>fabids</taxon>
        <taxon>Fabales</taxon>
        <taxon>Fabaceae</taxon>
        <taxon>Papilionoideae</taxon>
        <taxon>50 kb inversion clade</taxon>
        <taxon>NPAAA clade</taxon>
        <taxon>Hologalegina</taxon>
        <taxon>IRL clade</taxon>
        <taxon>Trifolieae</taxon>
        <taxon>Trifolium</taxon>
    </lineage>
</organism>
<accession>A0A392RA60</accession>
<dbReference type="EMBL" id="LXQA010204823">
    <property type="protein sequence ID" value="MCI33493.1"/>
    <property type="molecule type" value="Genomic_DNA"/>
</dbReference>
<keyword evidence="2" id="KW-1185">Reference proteome</keyword>
<comment type="caution">
    <text evidence="1">The sequence shown here is derived from an EMBL/GenBank/DDBJ whole genome shotgun (WGS) entry which is preliminary data.</text>
</comment>
<protein>
    <submittedName>
        <fullName evidence="1">Uncharacterized protein</fullName>
    </submittedName>
</protein>